<dbReference type="Proteomes" id="UP000254101">
    <property type="component" value="Unassembled WGS sequence"/>
</dbReference>
<protein>
    <submittedName>
        <fullName evidence="4">Ribonuclease</fullName>
    </submittedName>
</protein>
<keyword evidence="5" id="KW-1185">Reference proteome</keyword>
<evidence type="ECO:0000259" key="3">
    <source>
        <dbReference type="Pfam" id="PF10150"/>
    </source>
</evidence>
<sequence length="323" mass="34500">MGWLVEHGIAETRALLIEGDRVVAARLHWPGDVVPGPARARLIRRSGGAKRGIARTSDGLEINVSGLPKDASEGREIAIAITRAPIAEQGRYKRAQGTYQGSEAHIVAPDTRNDPFDLPDAKVVPRFGAGAWEDVWSDAWEAEIGFAGGSILVTPTPAMTVIDIDGDLPPSELAMAAVPSVASTLRRLDLGGSVAIDFPTLAEKTQRGAVDHALAEALGDWPHERTAMNGFGIVHLVARLEGPSILHRLHFHRTAAAARMLLRRGEGAEGIGPRLLLRAHPAVADRLEDDWLVELARRSGREVVVERDASLAIAGGHAQVLAS</sequence>
<evidence type="ECO:0000313" key="5">
    <source>
        <dbReference type="Proteomes" id="UP000254101"/>
    </source>
</evidence>
<proteinExistence type="predicted"/>
<dbReference type="EMBL" id="QRBB01000001">
    <property type="protein sequence ID" value="RDS77704.1"/>
    <property type="molecule type" value="Genomic_DNA"/>
</dbReference>
<dbReference type="AlphaFoldDB" id="A0A395LQ52"/>
<feature type="domain" description="RNA-binding protein AU-1/Ribonuclease E/G" evidence="3">
    <location>
        <begin position="147"/>
        <end position="220"/>
    </location>
</feature>
<gene>
    <name evidence="4" type="ORF">DL238_08880</name>
</gene>
<evidence type="ECO:0000256" key="1">
    <source>
        <dbReference type="ARBA" id="ARBA00022801"/>
    </source>
</evidence>
<dbReference type="Pfam" id="PF10150">
    <property type="entry name" value="RNase_E_G"/>
    <property type="match status" value="1"/>
</dbReference>
<reference evidence="4 5" key="1">
    <citation type="submission" date="2018-07" db="EMBL/GenBank/DDBJ databases">
        <title>Erythrobacter nanhaiensis sp. nov., a novel member of the genus Erythrobacter isolated from the South China Sea.</title>
        <authorList>
            <person name="Chen X."/>
            <person name="Liu J."/>
        </authorList>
    </citation>
    <scope>NUCLEOTIDE SEQUENCE [LARGE SCALE GENOMIC DNA]</scope>
    <source>
        <strain evidence="4 5">S-5</strain>
    </source>
</reference>
<dbReference type="RefSeq" id="WP_115491924.1">
    <property type="nucleotide sequence ID" value="NZ_JACHWW010000001.1"/>
</dbReference>
<accession>A0A395LQ52</accession>
<organism evidence="4 5">
    <name type="scientific">Alteriqipengyuania lutimaris</name>
    <dbReference type="NCBI Taxonomy" id="1538146"/>
    <lineage>
        <taxon>Bacteria</taxon>
        <taxon>Pseudomonadati</taxon>
        <taxon>Pseudomonadota</taxon>
        <taxon>Alphaproteobacteria</taxon>
        <taxon>Sphingomonadales</taxon>
        <taxon>Erythrobacteraceae</taxon>
        <taxon>Alteriqipengyuania</taxon>
    </lineage>
</organism>
<dbReference type="OrthoDB" id="7403919at2"/>
<keyword evidence="1" id="KW-0378">Hydrolase</keyword>
<evidence type="ECO:0000313" key="4">
    <source>
        <dbReference type="EMBL" id="RDS77704.1"/>
    </source>
</evidence>
<name>A0A395LQ52_9SPHN</name>
<keyword evidence="2" id="KW-0694">RNA-binding</keyword>
<dbReference type="InterPro" id="IPR019307">
    <property type="entry name" value="RNA-bd_AU-1/RNase_E/G"/>
</dbReference>
<comment type="caution">
    <text evidence="4">The sequence shown here is derived from an EMBL/GenBank/DDBJ whole genome shotgun (WGS) entry which is preliminary data.</text>
</comment>
<evidence type="ECO:0000256" key="2">
    <source>
        <dbReference type="ARBA" id="ARBA00022884"/>
    </source>
</evidence>